<organism evidence="3 4">
    <name type="scientific">Moorena producens 3L</name>
    <dbReference type="NCBI Taxonomy" id="489825"/>
    <lineage>
        <taxon>Bacteria</taxon>
        <taxon>Bacillati</taxon>
        <taxon>Cyanobacteriota</taxon>
        <taxon>Cyanophyceae</taxon>
        <taxon>Coleofasciculales</taxon>
        <taxon>Coleofasciculaceae</taxon>
        <taxon>Moorena</taxon>
    </lineage>
</organism>
<dbReference type="InterPro" id="IPR051465">
    <property type="entry name" value="Cell_Envelope_Struct_Comp"/>
</dbReference>
<dbReference type="PANTHER" id="PTHR43308:SF5">
    <property type="entry name" value="S-LAYER PROTEIN _ PEPTIDOGLYCAN ENDO-BETA-N-ACETYLGLUCOSAMINIDASE"/>
    <property type="match status" value="1"/>
</dbReference>
<proteinExistence type="predicted"/>
<dbReference type="eggNOG" id="COG2948">
    <property type="taxonomic scope" value="Bacteria"/>
</dbReference>
<protein>
    <submittedName>
        <fullName evidence="3">S-layer domain protein</fullName>
    </submittedName>
</protein>
<dbReference type="Pfam" id="PF00395">
    <property type="entry name" value="SLH"/>
    <property type="match status" value="3"/>
</dbReference>
<evidence type="ECO:0000313" key="3">
    <source>
        <dbReference type="EMBL" id="EGJ28837.1"/>
    </source>
</evidence>
<sequence>MLGSAQQDNSPEDSETNQFLGLFSSGYSSTGYPDRTMAKGKARGDSTTDGSTGSDKAGSDGTTDGSTGPDKAESSSQTIPIDVSDFRSIQPAEIPNNHWASPFMIPLAQDKLLINLPDQKFQPNRPVTRGELAAQIQKVFQEQKKRQRVNYKDKPTDKSASKAIDEATETGFMSGYPGEKFRPEQKVPRVQVLVSLISGLDLQPSSNPAKTLQIYRDKNQIPEWAIDKVAAATEAGIVVNYSDKTLLRPNEPATHAEMVSMLYQALVKSDKAQGVSSPYIVAPK</sequence>
<feature type="compositionally biased region" description="Low complexity" evidence="1">
    <location>
        <begin position="45"/>
        <end position="68"/>
    </location>
</feature>
<feature type="domain" description="SLH" evidence="2">
    <location>
        <begin position="212"/>
        <end position="276"/>
    </location>
</feature>
<dbReference type="InterPro" id="IPR001119">
    <property type="entry name" value="SLH_dom"/>
</dbReference>
<dbReference type="AlphaFoldDB" id="F4Y2J3"/>
<evidence type="ECO:0000313" key="4">
    <source>
        <dbReference type="Proteomes" id="UP000003959"/>
    </source>
</evidence>
<dbReference type="PANTHER" id="PTHR43308">
    <property type="entry name" value="OUTER MEMBRANE PROTEIN ALPHA-RELATED"/>
    <property type="match status" value="1"/>
</dbReference>
<dbReference type="PROSITE" id="PS51272">
    <property type="entry name" value="SLH"/>
    <property type="match status" value="3"/>
</dbReference>
<keyword evidence="4" id="KW-1185">Reference proteome</keyword>
<dbReference type="EMBL" id="GL890971">
    <property type="protein sequence ID" value="EGJ28837.1"/>
    <property type="molecule type" value="Genomic_DNA"/>
</dbReference>
<feature type="region of interest" description="Disordered" evidence="1">
    <location>
        <begin position="1"/>
        <end position="83"/>
    </location>
</feature>
<evidence type="ECO:0000259" key="2">
    <source>
        <dbReference type="PROSITE" id="PS51272"/>
    </source>
</evidence>
<feature type="domain" description="SLH" evidence="2">
    <location>
        <begin position="87"/>
        <end position="146"/>
    </location>
</feature>
<reference evidence="4" key="1">
    <citation type="journal article" date="2011" name="Proc. Natl. Acad. Sci. U.S.A.">
        <title>Genomic insights into the physiology and ecology of the marine filamentous cyanobacterium Lyngbya majuscula.</title>
        <authorList>
            <person name="Jones A.C."/>
            <person name="Monroe E.A."/>
            <person name="Podell S."/>
            <person name="Hess W.R."/>
            <person name="Klages S."/>
            <person name="Esquenazi E."/>
            <person name="Niessen S."/>
            <person name="Hoover H."/>
            <person name="Rothmann M."/>
            <person name="Lasken R.S."/>
            <person name="Yates J.R.III."/>
            <person name="Reinhardt R."/>
            <person name="Kube M."/>
            <person name="Burkart M.D."/>
            <person name="Allen E.E."/>
            <person name="Dorrestein P.C."/>
            <person name="Gerwick W.H."/>
            <person name="Gerwick L."/>
        </authorList>
    </citation>
    <scope>NUCLEOTIDE SEQUENCE [LARGE SCALE GENOMIC DNA]</scope>
    <source>
        <strain evidence="4">3L</strain>
    </source>
</reference>
<gene>
    <name evidence="3" type="ORF">LYNGBM3L_69270</name>
</gene>
<dbReference type="Proteomes" id="UP000003959">
    <property type="component" value="Unassembled WGS sequence"/>
</dbReference>
<dbReference type="HOGENOM" id="CLU_979406_0_0_3"/>
<evidence type="ECO:0000256" key="1">
    <source>
        <dbReference type="SAM" id="MobiDB-lite"/>
    </source>
</evidence>
<feature type="domain" description="SLH" evidence="2">
    <location>
        <begin position="147"/>
        <end position="210"/>
    </location>
</feature>
<accession>F4Y2J3</accession>
<name>F4Y2J3_9CYAN</name>